<dbReference type="NCBIfam" id="NF045667">
    <property type="entry name" value="MTase_DVU1556"/>
    <property type="match status" value="1"/>
</dbReference>
<sequence>MPHDVDSSFRLYEQPEFRAASGLTLRPGGEAMTRRGLALCGLTLRPDGAADLEALDIGCGAGATALWLASQGVRVTGIDPSSDLLSEAARGAAALPASAPPPRFVSGRAERLPLDDSSQDLAVCECVLSLTTDPDSAVAETARVLRPDGAFLVADVYERGGGFARRASCGGGSCLAGAMSAPALRALLERHGFAVLAEEDHSRALAELAARLVFGGGSLSGLARWLGADCAAPASGRDLVRRFGYIVMAARKTAAAKHT</sequence>
<dbReference type="EMBL" id="DXAN01000028">
    <property type="protein sequence ID" value="HJA09298.1"/>
    <property type="molecule type" value="Genomic_DNA"/>
</dbReference>
<dbReference type="CDD" id="cd02440">
    <property type="entry name" value="AdoMet_MTases"/>
    <property type="match status" value="1"/>
</dbReference>
<dbReference type="InterPro" id="IPR050508">
    <property type="entry name" value="Methyltransf_Superfamily"/>
</dbReference>
<dbReference type="SUPFAM" id="SSF53335">
    <property type="entry name" value="S-adenosyl-L-methionine-dependent methyltransferases"/>
    <property type="match status" value="1"/>
</dbReference>
<evidence type="ECO:0000313" key="2">
    <source>
        <dbReference type="EMBL" id="HJA09298.1"/>
    </source>
</evidence>
<protein>
    <submittedName>
        <fullName evidence="2">Class I SAM-dependent methyltransferase</fullName>
    </submittedName>
</protein>
<reference evidence="2" key="1">
    <citation type="journal article" date="2021" name="PeerJ">
        <title>Extensive microbial diversity within the chicken gut microbiome revealed by metagenomics and culture.</title>
        <authorList>
            <person name="Gilroy R."/>
            <person name="Ravi A."/>
            <person name="Getino M."/>
            <person name="Pursley I."/>
            <person name="Horton D.L."/>
            <person name="Alikhan N.F."/>
            <person name="Baker D."/>
            <person name="Gharbi K."/>
            <person name="Hall N."/>
            <person name="Watson M."/>
            <person name="Adriaenssens E.M."/>
            <person name="Foster-Nyarko E."/>
            <person name="Jarju S."/>
            <person name="Secka A."/>
            <person name="Antonio M."/>
            <person name="Oren A."/>
            <person name="Chaudhuri R.R."/>
            <person name="La Ragione R."/>
            <person name="Hildebrand F."/>
            <person name="Pallen M.J."/>
        </authorList>
    </citation>
    <scope>NUCLEOTIDE SEQUENCE</scope>
    <source>
        <strain evidence="2">CHK186-16707</strain>
    </source>
</reference>
<proteinExistence type="predicted"/>
<dbReference type="PANTHER" id="PTHR42912">
    <property type="entry name" value="METHYLTRANSFERASE"/>
    <property type="match status" value="1"/>
</dbReference>
<dbReference type="Proteomes" id="UP000824225">
    <property type="component" value="Unassembled WGS sequence"/>
</dbReference>
<accession>A0A9D2HDU8</accession>
<feature type="domain" description="Methyltransferase type 11" evidence="1">
    <location>
        <begin position="55"/>
        <end position="152"/>
    </location>
</feature>
<organism evidence="2 3">
    <name type="scientific">Candidatus Mailhella merdigallinarum</name>
    <dbReference type="NCBI Taxonomy" id="2838658"/>
    <lineage>
        <taxon>Bacteria</taxon>
        <taxon>Pseudomonadati</taxon>
        <taxon>Thermodesulfobacteriota</taxon>
        <taxon>Desulfovibrionia</taxon>
        <taxon>Desulfovibrionales</taxon>
        <taxon>Desulfovibrionaceae</taxon>
        <taxon>Mailhella</taxon>
    </lineage>
</organism>
<dbReference type="Gene3D" id="3.40.50.150">
    <property type="entry name" value="Vaccinia Virus protein VP39"/>
    <property type="match status" value="1"/>
</dbReference>
<evidence type="ECO:0000259" key="1">
    <source>
        <dbReference type="Pfam" id="PF08241"/>
    </source>
</evidence>
<evidence type="ECO:0000313" key="3">
    <source>
        <dbReference type="Proteomes" id="UP000824225"/>
    </source>
</evidence>
<keyword evidence="2" id="KW-0489">Methyltransferase</keyword>
<dbReference type="InterPro" id="IPR029063">
    <property type="entry name" value="SAM-dependent_MTases_sf"/>
</dbReference>
<dbReference type="GO" id="GO:0032259">
    <property type="term" value="P:methylation"/>
    <property type="evidence" value="ECO:0007669"/>
    <property type="project" value="UniProtKB-KW"/>
</dbReference>
<dbReference type="AlphaFoldDB" id="A0A9D2HDU8"/>
<dbReference type="GO" id="GO:0008757">
    <property type="term" value="F:S-adenosylmethionine-dependent methyltransferase activity"/>
    <property type="evidence" value="ECO:0007669"/>
    <property type="project" value="InterPro"/>
</dbReference>
<name>A0A9D2HDU8_9BACT</name>
<keyword evidence="2" id="KW-0808">Transferase</keyword>
<dbReference type="Pfam" id="PF08241">
    <property type="entry name" value="Methyltransf_11"/>
    <property type="match status" value="1"/>
</dbReference>
<dbReference type="InterPro" id="IPR013216">
    <property type="entry name" value="Methyltransf_11"/>
</dbReference>
<reference evidence="2" key="2">
    <citation type="submission" date="2021-04" db="EMBL/GenBank/DDBJ databases">
        <authorList>
            <person name="Gilroy R."/>
        </authorList>
    </citation>
    <scope>NUCLEOTIDE SEQUENCE</scope>
    <source>
        <strain evidence="2">CHK186-16707</strain>
    </source>
</reference>
<comment type="caution">
    <text evidence="2">The sequence shown here is derived from an EMBL/GenBank/DDBJ whole genome shotgun (WGS) entry which is preliminary data.</text>
</comment>
<dbReference type="PANTHER" id="PTHR42912:SF93">
    <property type="entry name" value="N6-ADENOSINE-METHYLTRANSFERASE TMT1A"/>
    <property type="match status" value="1"/>
</dbReference>
<gene>
    <name evidence="2" type="ORF">H9962_08945</name>
</gene>